<dbReference type="Pfam" id="PF21315">
    <property type="entry name" value="FAN1_HTH"/>
    <property type="match status" value="1"/>
</dbReference>
<dbReference type="Proteomes" id="UP000245884">
    <property type="component" value="Unassembled WGS sequence"/>
</dbReference>
<keyword evidence="1 5" id="KW-0540">Nuclease</keyword>
<reference evidence="8 9" key="1">
    <citation type="journal article" date="2018" name="Mol. Biol. Evol.">
        <title>Broad Genomic Sampling Reveals a Smut Pathogenic Ancestry of the Fungal Clade Ustilaginomycotina.</title>
        <authorList>
            <person name="Kijpornyongpan T."/>
            <person name="Mondo S.J."/>
            <person name="Barry K."/>
            <person name="Sandor L."/>
            <person name="Lee J."/>
            <person name="Lipzen A."/>
            <person name="Pangilinan J."/>
            <person name="LaButti K."/>
            <person name="Hainaut M."/>
            <person name="Henrissat B."/>
            <person name="Grigoriev I.V."/>
            <person name="Spatafora J.W."/>
            <person name="Aime M.C."/>
        </authorList>
    </citation>
    <scope>NUCLEOTIDE SEQUENCE [LARGE SCALE GENOMIC DNA]</scope>
    <source>
        <strain evidence="8 9">MCA 5214</strain>
    </source>
</reference>
<comment type="function">
    <text evidence="5">Nuclease required for the repair of DNA interstrand cross-links (ICL). Acts as a 5'-3' exonuclease that anchors at a cut end of DNA and cleaves DNA successively at every third nucleotide, allowing to excise an ICL from one strand through flanking incisions.</text>
</comment>
<evidence type="ECO:0000256" key="3">
    <source>
        <dbReference type="ARBA" id="ARBA00022801"/>
    </source>
</evidence>
<evidence type="ECO:0000259" key="7">
    <source>
        <dbReference type="SMART" id="SM00990"/>
    </source>
</evidence>
<dbReference type="SMART" id="SM00990">
    <property type="entry name" value="VRR_NUC"/>
    <property type="match status" value="1"/>
</dbReference>
<keyword evidence="9" id="KW-1185">Reference proteome</keyword>
<evidence type="ECO:0000313" key="9">
    <source>
        <dbReference type="Proteomes" id="UP000245884"/>
    </source>
</evidence>
<feature type="compositionally biased region" description="Acidic residues" evidence="6">
    <location>
        <begin position="204"/>
        <end position="215"/>
    </location>
</feature>
<dbReference type="RefSeq" id="XP_025364498.1">
    <property type="nucleotide sequence ID" value="XM_025508773.1"/>
</dbReference>
<dbReference type="EC" id="3.1.4.1" evidence="5"/>
<dbReference type="PANTHER" id="PTHR15749:SF4">
    <property type="entry name" value="FANCONI-ASSOCIATED NUCLEASE 1"/>
    <property type="match status" value="1"/>
</dbReference>
<dbReference type="InterPro" id="IPR033315">
    <property type="entry name" value="Fan1-like"/>
</dbReference>
<feature type="region of interest" description="Disordered" evidence="6">
    <location>
        <begin position="809"/>
        <end position="924"/>
    </location>
</feature>
<comment type="similarity">
    <text evidence="5">Belongs to the FAN1 family.</text>
</comment>
<feature type="region of interest" description="Disordered" evidence="6">
    <location>
        <begin position="39"/>
        <end position="232"/>
    </location>
</feature>
<evidence type="ECO:0000256" key="5">
    <source>
        <dbReference type="RuleBase" id="RU365033"/>
    </source>
</evidence>
<keyword evidence="4 5" id="KW-0460">Magnesium</keyword>
<feature type="region of interest" description="Disordered" evidence="6">
    <location>
        <begin position="1181"/>
        <end position="1228"/>
    </location>
</feature>
<dbReference type="STRING" id="1569628.A0A316UX53"/>
<comment type="catalytic activity">
    <reaction evidence="5">
        <text>Hydrolytically removes 5'-nucleotides successively from the 3'-hydroxy termini of 3'-hydroxy-terminated oligonucleotides.</text>
        <dbReference type="EC" id="3.1.4.1"/>
    </reaction>
</comment>
<dbReference type="OrthoDB" id="258143at2759"/>
<feature type="region of interest" description="Disordered" evidence="6">
    <location>
        <begin position="461"/>
        <end position="507"/>
    </location>
</feature>
<dbReference type="Pfam" id="PF08774">
    <property type="entry name" value="VRR_NUC"/>
    <property type="match status" value="1"/>
</dbReference>
<sequence length="1228" mass="134525">MTCKSEQGRPTRKLEWNCCAAAGVGMKGRYLQQRDETSLPLHHLRGIPSRDLGVNSGKGKGRHADGDPPGVYLSDPALAQDGPAWYASPDLQGPKQRRKTEEQRLEDAYKDTRSKTSHDPLTAMEGFLAKREEAKRSSRVDADEQEAERGRGQGQGGISSYKHYVQPSTSREDDGETQAQSQDFQGRPKNIDPGGIAAASEMTSIDEADDVETGDLAEKSGTPGLELGTTSHVDRIGTAERRIIKVEGEVEEMRDDAATVDESAPAPRHADTSGTTSAANDSAVDDSTQHDSTDSLLAAPRSPYAGESMYPVLLGEMIDTVLGAESHLFDERETLVLTHYARLPYEARYLFSRLIQRKDTWHRLEALRQAYATEIVDIEAAIAALIGVETRPETEAAHPRFLITHEDATPAGQEELLHLLTLDELKVLAKRMQTPKAGTTKGSIIAALLTTRSQGTLASHFFASSSPRKPGTAAQPAPPPSAASSSSSSRQLSLSFTSSGRKSSQSTRLAHQVTALLGPLLRLSPSVRSLIDRVAFVFYRGSMLGGTALTTAVLSRSRRRNYPRYQTQRSPDLWGSREELLRYEEAVAMENRMEELLQWGDGSEATFQKALELFESVWPVWRETVRELDAQQQTPSNADASRSAPAYHRKRFHSGWPQTRIVYKGCTVLARFKLHDREAEVLRALLAQRHFRRGKRGEWYDRLALITAMYSAGLGEDKSEAAKMRAKGEALTIAVAGVEDRDTHLIYHDQLQRRIVRLEGQLPIPKGEKHDFSYAKLKKCKERTFSGIRLDVMDHESGAVDLAAGQTLLAPLPSPTGTGRGRSPTKGGSPIKGDGAASPDTAMSSTPTSSTPQGSRFQARAPLRKIVRVERQVSPLKGARPMKRDLSSSSDLLLPPSPLDSPGGNVNDMGLTRSPSSSSLLDASSLPDSVLSQYYETTRKERRRDMHSVWRGPSDGSPCRVESLVLQRYAQEGYVGRHDEGGMLKMLFALCMWDVLFASGEVRAPDGGSVVVTDVFETPYQRAPLDLAEDAFAVTRAALIRPRLALISNGGAPQLVAEVDERERARATWAVGCRWDAFSREELLEVAELMPGPALAFVFQMMCEEWGHCSGGMPDLIVWRPRAEEGQIAIKKEEEAEENGGQGPSVKLCEVKGPGDKLSETQKVWIDVLLRAGLEVEVSLVREKGDEGDEGDEDEGPPGTRKSASPVKKEATSKRAGWLTVGKGTKKG</sequence>
<dbReference type="InterPro" id="IPR014883">
    <property type="entry name" value="VRR_NUC"/>
</dbReference>
<keyword evidence="5" id="KW-0539">Nucleus</keyword>
<dbReference type="InterPro" id="IPR049125">
    <property type="entry name" value="FAN1-like_WH"/>
</dbReference>
<dbReference type="GO" id="GO:0017108">
    <property type="term" value="F:5'-flap endonuclease activity"/>
    <property type="evidence" value="ECO:0007669"/>
    <property type="project" value="TreeGrafter"/>
</dbReference>
<feature type="compositionally biased region" description="Low complexity" evidence="6">
    <location>
        <begin position="836"/>
        <end position="852"/>
    </location>
</feature>
<dbReference type="EMBL" id="KZ819662">
    <property type="protein sequence ID" value="PWN29886.1"/>
    <property type="molecule type" value="Genomic_DNA"/>
</dbReference>
<dbReference type="GO" id="GO:0004528">
    <property type="term" value="F:phosphodiesterase I activity"/>
    <property type="evidence" value="ECO:0007669"/>
    <property type="project" value="UniProtKB-EC"/>
</dbReference>
<organism evidence="8 9">
    <name type="scientific">Jaminaea rosea</name>
    <dbReference type="NCBI Taxonomy" id="1569628"/>
    <lineage>
        <taxon>Eukaryota</taxon>
        <taxon>Fungi</taxon>
        <taxon>Dikarya</taxon>
        <taxon>Basidiomycota</taxon>
        <taxon>Ustilaginomycotina</taxon>
        <taxon>Exobasidiomycetes</taxon>
        <taxon>Microstromatales</taxon>
        <taxon>Microstromatales incertae sedis</taxon>
        <taxon>Jaminaea</taxon>
    </lineage>
</organism>
<accession>A0A316UX53</accession>
<keyword evidence="5" id="KW-0464">Manganese</keyword>
<feature type="compositionally biased region" description="Low complexity" evidence="6">
    <location>
        <begin position="482"/>
        <end position="500"/>
    </location>
</feature>
<dbReference type="GO" id="GO:0005634">
    <property type="term" value="C:nucleus"/>
    <property type="evidence" value="ECO:0007669"/>
    <property type="project" value="UniProtKB-SubCell"/>
</dbReference>
<dbReference type="InterPro" id="IPR049126">
    <property type="entry name" value="FAN1-like_TPR"/>
</dbReference>
<feature type="region of interest" description="Disordered" evidence="6">
    <location>
        <begin position="246"/>
        <end position="301"/>
    </location>
</feature>
<evidence type="ECO:0000256" key="6">
    <source>
        <dbReference type="SAM" id="MobiDB-lite"/>
    </source>
</evidence>
<dbReference type="GO" id="GO:0008409">
    <property type="term" value="F:5'-3' exonuclease activity"/>
    <property type="evidence" value="ECO:0007669"/>
    <property type="project" value="TreeGrafter"/>
</dbReference>
<dbReference type="InterPro" id="IPR049132">
    <property type="entry name" value="FAN1-like_euk"/>
</dbReference>
<feature type="compositionally biased region" description="Basic and acidic residues" evidence="6">
    <location>
        <begin position="128"/>
        <end position="151"/>
    </location>
</feature>
<name>A0A316UX53_9BASI</name>
<evidence type="ECO:0000313" key="8">
    <source>
        <dbReference type="EMBL" id="PWN29886.1"/>
    </source>
</evidence>
<feature type="domain" description="VRR-NUC" evidence="7">
    <location>
        <begin position="1047"/>
        <end position="1183"/>
    </location>
</feature>
<evidence type="ECO:0000256" key="4">
    <source>
        <dbReference type="ARBA" id="ARBA00022842"/>
    </source>
</evidence>
<protein>
    <recommendedName>
        <fullName evidence="5">Fanconi-associated nuclease</fullName>
        <ecNumber evidence="5">3.1.4.1</ecNumber>
    </recommendedName>
</protein>
<keyword evidence="2 5" id="KW-0479">Metal-binding</keyword>
<comment type="cofactor">
    <cofactor evidence="5">
        <name>Mg(2+)</name>
        <dbReference type="ChEBI" id="CHEBI:18420"/>
    </cofactor>
    <cofactor evidence="5">
        <name>Mn(2+)</name>
        <dbReference type="ChEBI" id="CHEBI:29035"/>
    </cofactor>
</comment>
<keyword evidence="5" id="KW-0227">DNA damage</keyword>
<keyword evidence="5" id="KW-0234">DNA repair</keyword>
<dbReference type="GeneID" id="37030596"/>
<feature type="compositionally biased region" description="Acidic residues" evidence="6">
    <location>
        <begin position="1186"/>
        <end position="1196"/>
    </location>
</feature>
<dbReference type="PANTHER" id="PTHR15749">
    <property type="entry name" value="FANCONI-ASSOCIATED NUCLEASE 1"/>
    <property type="match status" value="1"/>
</dbReference>
<dbReference type="Pfam" id="PF21170">
    <property type="entry name" value="FAN1_TPR"/>
    <property type="match status" value="1"/>
</dbReference>
<feature type="compositionally biased region" description="Basic and acidic residues" evidence="6">
    <location>
        <begin position="99"/>
        <end position="118"/>
    </location>
</feature>
<dbReference type="AlphaFoldDB" id="A0A316UX53"/>
<feature type="compositionally biased region" description="Low complexity" evidence="6">
    <location>
        <begin position="914"/>
        <end position="924"/>
    </location>
</feature>
<proteinExistence type="inferred from homology"/>
<keyword evidence="3 5" id="KW-0378">Hydrolase</keyword>
<evidence type="ECO:0000256" key="1">
    <source>
        <dbReference type="ARBA" id="ARBA00022722"/>
    </source>
</evidence>
<dbReference type="CDD" id="cd22326">
    <property type="entry name" value="FAN1-like"/>
    <property type="match status" value="1"/>
</dbReference>
<dbReference type="GO" id="GO:0036297">
    <property type="term" value="P:interstrand cross-link repair"/>
    <property type="evidence" value="ECO:0007669"/>
    <property type="project" value="InterPro"/>
</dbReference>
<evidence type="ECO:0000256" key="2">
    <source>
        <dbReference type="ARBA" id="ARBA00022723"/>
    </source>
</evidence>
<comment type="subcellular location">
    <subcellularLocation>
        <location evidence="5">Nucleus</location>
    </subcellularLocation>
</comment>
<dbReference type="GO" id="GO:0070336">
    <property type="term" value="F:flap-structured DNA binding"/>
    <property type="evidence" value="ECO:0007669"/>
    <property type="project" value="TreeGrafter"/>
</dbReference>
<gene>
    <name evidence="8" type="ORF">BDZ90DRAFT_272584</name>
</gene>
<dbReference type="GO" id="GO:0046872">
    <property type="term" value="F:metal ion binding"/>
    <property type="evidence" value="ECO:0007669"/>
    <property type="project" value="UniProtKB-KW"/>
</dbReference>